<proteinExistence type="inferred from homology"/>
<reference evidence="3 4" key="1">
    <citation type="journal article" date="2021" name="Microbiol. Spectr.">
        <title>A Single Bacterium Capable of Oxidation and Reduction of Iron at Circumneutral pH.</title>
        <authorList>
            <person name="Kato S."/>
            <person name="Ohkuma M."/>
        </authorList>
    </citation>
    <scope>NUCLEOTIDE SEQUENCE [LARGE SCALE GENOMIC DNA]</scope>
    <source>
        <strain evidence="3 4">MIZ03</strain>
    </source>
</reference>
<dbReference type="Gene3D" id="3.40.50.720">
    <property type="entry name" value="NAD(P)-binding Rossmann-like Domain"/>
    <property type="match status" value="1"/>
</dbReference>
<sequence>MKETPLHKTSQRVAIVTGAAHGIGWATAQQLAADGYRVALLDLQADAVSARATELGASHLGLGCDVSSEPSVATAVTQVMDSWGRIDVLVNNAGIGDQTGPTVTQNVAAFDRVLSVHLRGTFLMSQAVAPIMLQTTPQGKLGRGAIVNLGSIASLTGLPTRNAYSAAKAGILGMTRAMASEWARAGIRVNAVAPGYVRTELINKLERQGAIDAQGIAHRTPMGRMAEPAEIAEVITFLASPKASYITGALLPVDGGWTAFGGVASALSPLEAEVSA</sequence>
<dbReference type="InterPro" id="IPR020904">
    <property type="entry name" value="Sc_DH/Rdtase_CS"/>
</dbReference>
<dbReference type="Pfam" id="PF13561">
    <property type="entry name" value="adh_short_C2"/>
    <property type="match status" value="1"/>
</dbReference>
<comment type="similarity">
    <text evidence="1">Belongs to the short-chain dehydrogenases/reductases (SDR) family.</text>
</comment>
<gene>
    <name evidence="3" type="ORF">MIZ03_4466</name>
</gene>
<evidence type="ECO:0000256" key="1">
    <source>
        <dbReference type="ARBA" id="ARBA00006484"/>
    </source>
</evidence>
<dbReference type="Proteomes" id="UP000824366">
    <property type="component" value="Chromosome"/>
</dbReference>
<dbReference type="PRINTS" id="PR00081">
    <property type="entry name" value="GDHRDH"/>
</dbReference>
<evidence type="ECO:0000313" key="3">
    <source>
        <dbReference type="EMBL" id="BCO29543.1"/>
    </source>
</evidence>
<dbReference type="PROSITE" id="PS00061">
    <property type="entry name" value="ADH_SHORT"/>
    <property type="match status" value="1"/>
</dbReference>
<evidence type="ECO:0000256" key="2">
    <source>
        <dbReference type="ARBA" id="ARBA00023002"/>
    </source>
</evidence>
<dbReference type="InterPro" id="IPR036291">
    <property type="entry name" value="NAD(P)-bd_dom_sf"/>
</dbReference>
<protein>
    <submittedName>
        <fullName evidence="3">Oxidoreductase</fullName>
    </submittedName>
</protein>
<dbReference type="SUPFAM" id="SSF51735">
    <property type="entry name" value="NAD(P)-binding Rossmann-fold domains"/>
    <property type="match status" value="1"/>
</dbReference>
<dbReference type="NCBIfam" id="NF005559">
    <property type="entry name" value="PRK07231.1"/>
    <property type="match status" value="1"/>
</dbReference>
<evidence type="ECO:0000313" key="4">
    <source>
        <dbReference type="Proteomes" id="UP000824366"/>
    </source>
</evidence>
<keyword evidence="4" id="KW-1185">Reference proteome</keyword>
<name>A0ABN6DH73_9BURK</name>
<dbReference type="PRINTS" id="PR00080">
    <property type="entry name" value="SDRFAMILY"/>
</dbReference>
<accession>A0ABN6DH73</accession>
<dbReference type="RefSeq" id="WP_223905666.1">
    <property type="nucleotide sequence ID" value="NZ_AP024238.1"/>
</dbReference>
<dbReference type="EMBL" id="AP024238">
    <property type="protein sequence ID" value="BCO29543.1"/>
    <property type="molecule type" value="Genomic_DNA"/>
</dbReference>
<dbReference type="PANTHER" id="PTHR24321:SF8">
    <property type="entry name" value="ESTRADIOL 17-BETA-DEHYDROGENASE 8-RELATED"/>
    <property type="match status" value="1"/>
</dbReference>
<dbReference type="PANTHER" id="PTHR24321">
    <property type="entry name" value="DEHYDROGENASES, SHORT CHAIN"/>
    <property type="match status" value="1"/>
</dbReference>
<keyword evidence="2" id="KW-0560">Oxidoreductase</keyword>
<organism evidence="3 4">
    <name type="scientific">Rhodoferax lithotrophicus</name>
    <dbReference type="NCBI Taxonomy" id="2798804"/>
    <lineage>
        <taxon>Bacteria</taxon>
        <taxon>Pseudomonadati</taxon>
        <taxon>Pseudomonadota</taxon>
        <taxon>Betaproteobacteria</taxon>
        <taxon>Burkholderiales</taxon>
        <taxon>Comamonadaceae</taxon>
        <taxon>Rhodoferax</taxon>
    </lineage>
</organism>
<dbReference type="InterPro" id="IPR002347">
    <property type="entry name" value="SDR_fam"/>
</dbReference>